<dbReference type="Gene3D" id="3.40.50.1240">
    <property type="entry name" value="Phosphoglycerate mutase-like"/>
    <property type="match status" value="1"/>
</dbReference>
<dbReference type="Proteomes" id="UP000034072">
    <property type="component" value="Unassembled WGS sequence"/>
</dbReference>
<reference evidence="2 3" key="1">
    <citation type="journal article" date="2015" name="Nature">
        <title>rRNA introns, odd ribosomes, and small enigmatic genomes across a large radiation of phyla.</title>
        <authorList>
            <person name="Brown C.T."/>
            <person name="Hug L.A."/>
            <person name="Thomas B.C."/>
            <person name="Sharon I."/>
            <person name="Castelle C.J."/>
            <person name="Singh A."/>
            <person name="Wilkins M.J."/>
            <person name="Williams K.H."/>
            <person name="Banfield J.F."/>
        </authorList>
    </citation>
    <scope>NUCLEOTIDE SEQUENCE [LARGE SCALE GENOMIC DNA]</scope>
</reference>
<feature type="binding site" evidence="1">
    <location>
        <position position="108"/>
    </location>
    <ligand>
        <name>substrate</name>
    </ligand>
</feature>
<dbReference type="SMART" id="SM00855">
    <property type="entry name" value="PGAM"/>
    <property type="match status" value="1"/>
</dbReference>
<evidence type="ECO:0000313" key="3">
    <source>
        <dbReference type="Proteomes" id="UP000034072"/>
    </source>
</evidence>
<dbReference type="PANTHER" id="PTHR46192">
    <property type="entry name" value="BROAD-RANGE ACID PHOSPHATASE DET1"/>
    <property type="match status" value="1"/>
</dbReference>
<evidence type="ECO:0008006" key="4">
    <source>
        <dbReference type="Google" id="ProtNLM"/>
    </source>
</evidence>
<dbReference type="AlphaFoldDB" id="A0A0G0QK57"/>
<comment type="caution">
    <text evidence="2">The sequence shown here is derived from an EMBL/GenBank/DDBJ whole genome shotgun (WGS) entry which is preliminary data.</text>
</comment>
<gene>
    <name evidence="2" type="ORF">UT75_C0005G0067</name>
</gene>
<organism evidence="2 3">
    <name type="scientific">Candidatus Yanofskybacteria bacterium GW2011_GWE2_40_11</name>
    <dbReference type="NCBI Taxonomy" id="1619033"/>
    <lineage>
        <taxon>Bacteria</taxon>
        <taxon>Candidatus Yanofskyibacteriota</taxon>
    </lineage>
</organism>
<proteinExistence type="predicted"/>
<dbReference type="InterPro" id="IPR029033">
    <property type="entry name" value="His_PPase_superfam"/>
</dbReference>
<dbReference type="InterPro" id="IPR013078">
    <property type="entry name" value="His_Pase_superF_clade-1"/>
</dbReference>
<dbReference type="EMBL" id="LBXZ01000005">
    <property type="protein sequence ID" value="KKR40759.1"/>
    <property type="molecule type" value="Genomic_DNA"/>
</dbReference>
<dbReference type="SUPFAM" id="SSF53254">
    <property type="entry name" value="Phosphoglycerate mutase-like"/>
    <property type="match status" value="1"/>
</dbReference>
<evidence type="ECO:0000256" key="1">
    <source>
        <dbReference type="PIRSR" id="PIRSR613078-2"/>
    </source>
</evidence>
<name>A0A0G0QK57_9BACT</name>
<evidence type="ECO:0000313" key="2">
    <source>
        <dbReference type="EMBL" id="KKR40759.1"/>
    </source>
</evidence>
<dbReference type="Pfam" id="PF00300">
    <property type="entry name" value="His_Phos_1"/>
    <property type="match status" value="1"/>
</dbReference>
<accession>A0A0G0QK57</accession>
<dbReference type="InterPro" id="IPR052765">
    <property type="entry name" value="PGM-Related"/>
</dbReference>
<protein>
    <recommendedName>
        <fullName evidence="4">Phosphoglycerate mutase</fullName>
    </recommendedName>
</protein>
<dbReference type="CDD" id="cd07067">
    <property type="entry name" value="HP_PGM_like"/>
    <property type="match status" value="1"/>
</dbReference>
<sequence>MKWPQSLTFIRHGESAYNILKKNKNEDSLYLEFKAVFDEEYDNFDIAKWPSEKLASLARSIFNKFKVNVSDYATPLTKDGVRQANETAKKLSSVIARPDIVYVSPFIRTRQTLDALTSGCQLLKDVRVVVEERIREQEHGLSTVYNDWRVYIVLQPEQAALFRMEGDYEYKFLNGENKSDVRDRARSFVETLIREHAGENVLVVSHHLTLLSLRANLERWDREKFIEVDENDKPINCGVTIYKGHPELGKNGKLMMDQYNIKLY</sequence>